<accession>A0AAE1CLU9</accession>
<protein>
    <submittedName>
        <fullName evidence="1">Uncharacterized protein</fullName>
    </submittedName>
</protein>
<proteinExistence type="predicted"/>
<evidence type="ECO:0000313" key="1">
    <source>
        <dbReference type="EMBL" id="KAK3711770.1"/>
    </source>
</evidence>
<reference evidence="1" key="1">
    <citation type="journal article" date="2023" name="G3 (Bethesda)">
        <title>A reference genome for the long-term kleptoplast-retaining sea slug Elysia crispata morphotype clarki.</title>
        <authorList>
            <person name="Eastman K.E."/>
            <person name="Pendleton A.L."/>
            <person name="Shaikh M.A."/>
            <person name="Suttiyut T."/>
            <person name="Ogas R."/>
            <person name="Tomko P."/>
            <person name="Gavelis G."/>
            <person name="Widhalm J.R."/>
            <person name="Wisecaver J.H."/>
        </authorList>
    </citation>
    <scope>NUCLEOTIDE SEQUENCE</scope>
    <source>
        <strain evidence="1">ECLA1</strain>
    </source>
</reference>
<evidence type="ECO:0000313" key="2">
    <source>
        <dbReference type="Proteomes" id="UP001283361"/>
    </source>
</evidence>
<dbReference type="EMBL" id="JAWDGP010007596">
    <property type="protein sequence ID" value="KAK3711770.1"/>
    <property type="molecule type" value="Genomic_DNA"/>
</dbReference>
<name>A0AAE1CLU9_9GAST</name>
<sequence length="78" mass="8640">MLSSALCILGVDPCRGISLVHQYRGHVHCPHIRMIIQSQGKDCIPQDSDVDLLQQMSATKGVSRAREAMPLEEGRKRA</sequence>
<dbReference type="AlphaFoldDB" id="A0AAE1CLU9"/>
<dbReference type="Proteomes" id="UP001283361">
    <property type="component" value="Unassembled WGS sequence"/>
</dbReference>
<organism evidence="1 2">
    <name type="scientific">Elysia crispata</name>
    <name type="common">lettuce slug</name>
    <dbReference type="NCBI Taxonomy" id="231223"/>
    <lineage>
        <taxon>Eukaryota</taxon>
        <taxon>Metazoa</taxon>
        <taxon>Spiralia</taxon>
        <taxon>Lophotrochozoa</taxon>
        <taxon>Mollusca</taxon>
        <taxon>Gastropoda</taxon>
        <taxon>Heterobranchia</taxon>
        <taxon>Euthyneura</taxon>
        <taxon>Panpulmonata</taxon>
        <taxon>Sacoglossa</taxon>
        <taxon>Placobranchoidea</taxon>
        <taxon>Plakobranchidae</taxon>
        <taxon>Elysia</taxon>
    </lineage>
</organism>
<keyword evidence="2" id="KW-1185">Reference proteome</keyword>
<comment type="caution">
    <text evidence="1">The sequence shown here is derived from an EMBL/GenBank/DDBJ whole genome shotgun (WGS) entry which is preliminary data.</text>
</comment>
<gene>
    <name evidence="1" type="ORF">RRG08_036976</name>
</gene>